<dbReference type="Gene3D" id="1.20.120.1870">
    <property type="entry name" value="Fic/DOC protein, Fido domain"/>
    <property type="match status" value="1"/>
</dbReference>
<name>A0ABV7J829_9RHOB</name>
<protein>
    <submittedName>
        <fullName evidence="2">Type II toxin-antitoxin system death-on-curing family toxin</fullName>
    </submittedName>
</protein>
<dbReference type="Proteomes" id="UP001595547">
    <property type="component" value="Unassembled WGS sequence"/>
</dbReference>
<dbReference type="Pfam" id="PF02661">
    <property type="entry name" value="Fic"/>
    <property type="match status" value="1"/>
</dbReference>
<accession>A0ABV7J829</accession>
<gene>
    <name evidence="2" type="ORF">ACFOGH_18945</name>
</gene>
<evidence type="ECO:0000313" key="2">
    <source>
        <dbReference type="EMBL" id="MFC3183084.1"/>
    </source>
</evidence>
<dbReference type="InterPro" id="IPR053737">
    <property type="entry name" value="Type_II_TA_Toxin"/>
</dbReference>
<reference evidence="3" key="1">
    <citation type="journal article" date="2019" name="Int. J. Syst. Evol. Microbiol.">
        <title>The Global Catalogue of Microorganisms (GCM) 10K type strain sequencing project: providing services to taxonomists for standard genome sequencing and annotation.</title>
        <authorList>
            <consortium name="The Broad Institute Genomics Platform"/>
            <consortium name="The Broad Institute Genome Sequencing Center for Infectious Disease"/>
            <person name="Wu L."/>
            <person name="Ma J."/>
        </authorList>
    </citation>
    <scope>NUCLEOTIDE SEQUENCE [LARGE SCALE GENOMIC DNA]</scope>
    <source>
        <strain evidence="3">KCTC 52039</strain>
    </source>
</reference>
<dbReference type="SUPFAM" id="SSF140931">
    <property type="entry name" value="Fic-like"/>
    <property type="match status" value="1"/>
</dbReference>
<feature type="domain" description="Fido" evidence="1">
    <location>
        <begin position="1"/>
        <end position="107"/>
    </location>
</feature>
<keyword evidence="3" id="KW-1185">Reference proteome</keyword>
<dbReference type="InterPro" id="IPR036597">
    <property type="entry name" value="Fido-like_dom_sf"/>
</dbReference>
<dbReference type="InterPro" id="IPR003812">
    <property type="entry name" value="Fido"/>
</dbReference>
<comment type="caution">
    <text evidence="2">The sequence shown here is derived from an EMBL/GenBank/DDBJ whole genome shotgun (WGS) entry which is preliminary data.</text>
</comment>
<evidence type="ECO:0000313" key="3">
    <source>
        <dbReference type="Proteomes" id="UP001595547"/>
    </source>
</evidence>
<organism evidence="2 3">
    <name type="scientific">Cypionkella sinensis</name>
    <dbReference type="NCBI Taxonomy" id="1756043"/>
    <lineage>
        <taxon>Bacteria</taxon>
        <taxon>Pseudomonadati</taxon>
        <taxon>Pseudomonadota</taxon>
        <taxon>Alphaproteobacteria</taxon>
        <taxon>Rhodobacterales</taxon>
        <taxon>Paracoccaceae</taxon>
        <taxon>Cypionkella</taxon>
    </lineage>
</organism>
<dbReference type="PROSITE" id="PS51459">
    <property type="entry name" value="FIDO"/>
    <property type="match status" value="1"/>
</dbReference>
<dbReference type="EMBL" id="JBHRTO010000002">
    <property type="protein sequence ID" value="MFC3183084.1"/>
    <property type="molecule type" value="Genomic_DNA"/>
</dbReference>
<evidence type="ECO:0000259" key="1">
    <source>
        <dbReference type="PROSITE" id="PS51459"/>
    </source>
</evidence>
<dbReference type="RefSeq" id="WP_380074739.1">
    <property type="nucleotide sequence ID" value="NZ_JBHRTO010000002.1"/>
</dbReference>
<sequence length="123" mass="13727">MAHDEALVFGGRDGISSLHLIESALARPYSGYHRPITRKAAAVLHSMVSNHGFLDGNKRTAWLLVEILVDRSGYVLDIPDDERIDDFGLPLLMGNMIFSKFPIGLLRASADHRHPLPKRPLFL</sequence>
<proteinExistence type="predicted"/>